<reference evidence="3" key="1">
    <citation type="submission" date="2016-10" db="EMBL/GenBank/DDBJ databases">
        <authorList>
            <person name="Varghese N."/>
            <person name="Submissions S."/>
        </authorList>
    </citation>
    <scope>NUCLEOTIDE SEQUENCE [LARGE SCALE GENOMIC DNA]</scope>
    <source>
        <strain evidence="3">ATCC 51557</strain>
    </source>
</reference>
<keyword evidence="1" id="KW-0472">Membrane</keyword>
<keyword evidence="1" id="KW-1133">Transmembrane helix</keyword>
<dbReference type="InterPro" id="IPR037997">
    <property type="entry name" value="Dgk1-like"/>
</dbReference>
<dbReference type="Proteomes" id="UP000199262">
    <property type="component" value="Unassembled WGS sequence"/>
</dbReference>
<evidence type="ECO:0000313" key="3">
    <source>
        <dbReference type="Proteomes" id="UP000199262"/>
    </source>
</evidence>
<dbReference type="PANTHER" id="PTHR31303">
    <property type="entry name" value="CTP-DEPENDENT DIACYLGLYCEROL KINASE 1"/>
    <property type="match status" value="1"/>
</dbReference>
<proteinExistence type="predicted"/>
<sequence length="207" mass="24384">MMFNEFKRIIFKEDFRYEIFRKFFHIFSLIVLIFYEINFWIGFVFNMLFMILYLTSEVFRITKKKLLFFKNISDIILKSRKILPNKVSFSPVFLFLGILVSYCLVMEPFNYIGIFSVCLGDGFASLAGKLIPSFKLVNDKTISGSFVVFCVTFFSYYYFFPYLTAALILGILAVLVELFDFANYDNLFLPLVVSNSSYFLTSFFYSQ</sequence>
<keyword evidence="2" id="KW-0418">Kinase</keyword>
<gene>
    <name evidence="2" type="ORF">SAMN02983004_00444</name>
</gene>
<keyword evidence="2" id="KW-0808">Transferase</keyword>
<protein>
    <submittedName>
        <fullName evidence="2">Dolichol kinase</fullName>
    </submittedName>
</protein>
<feature type="transmembrane region" description="Helical" evidence="1">
    <location>
        <begin position="83"/>
        <end position="105"/>
    </location>
</feature>
<keyword evidence="1" id="KW-0812">Transmembrane</keyword>
<accession>A0A1G4PEF4</accession>
<evidence type="ECO:0000313" key="2">
    <source>
        <dbReference type="EMBL" id="SCW30667.1"/>
    </source>
</evidence>
<feature type="transmembrane region" description="Helical" evidence="1">
    <location>
        <begin position="111"/>
        <end position="134"/>
    </location>
</feature>
<name>A0A1G4PEF4_BORJA</name>
<keyword evidence="3" id="KW-1185">Reference proteome</keyword>
<evidence type="ECO:0000256" key="1">
    <source>
        <dbReference type="SAM" id="Phobius"/>
    </source>
</evidence>
<feature type="transmembrane region" description="Helical" evidence="1">
    <location>
        <begin position="20"/>
        <end position="37"/>
    </location>
</feature>
<organism evidence="2 3">
    <name type="scientific">Borreliella japonica</name>
    <name type="common">Borrelia japonica</name>
    <dbReference type="NCBI Taxonomy" id="34095"/>
    <lineage>
        <taxon>Bacteria</taxon>
        <taxon>Pseudomonadati</taxon>
        <taxon>Spirochaetota</taxon>
        <taxon>Spirochaetia</taxon>
        <taxon>Spirochaetales</taxon>
        <taxon>Borreliaceae</taxon>
        <taxon>Borreliella</taxon>
    </lineage>
</organism>
<dbReference type="AlphaFoldDB" id="A0A1G4PEF4"/>
<dbReference type="EMBL" id="FMTE01000003">
    <property type="protein sequence ID" value="SCW30667.1"/>
    <property type="molecule type" value="Genomic_DNA"/>
</dbReference>
<dbReference type="GO" id="GO:0004143">
    <property type="term" value="F:ATP-dependent diacylglycerol kinase activity"/>
    <property type="evidence" value="ECO:0007669"/>
    <property type="project" value="InterPro"/>
</dbReference>
<dbReference type="PANTHER" id="PTHR31303:SF1">
    <property type="entry name" value="CTP-DEPENDENT DIACYLGLYCEROL KINASE 1"/>
    <property type="match status" value="1"/>
</dbReference>
<feature type="transmembrane region" description="Helical" evidence="1">
    <location>
        <begin position="146"/>
        <end position="175"/>
    </location>
</feature>